<sequence>MPATVAEREETHSDRSLVKSTGVQLGIVVSGMFSGGLAAISYYAPGLEWLAHGFLIWIVLGVTTTAGHTLRTAVRRASTALLSGVLVFYLGKQWVHVLQYAGAEYSVDPVRMTAWLAVAVLAGITCGTVFRHIGREGWSAAIATTTAIGLLSGDAARELYPTLSADPVFLVCTMLVVLVILLLAVVSKRQFGRIVLMALPCAGFGLALLLAAELLERLTW</sequence>
<dbReference type="AlphaFoldDB" id="A0A1G8ZQE2"/>
<feature type="transmembrane region" description="Helical" evidence="1">
    <location>
        <begin position="21"/>
        <end position="43"/>
    </location>
</feature>
<feature type="transmembrane region" description="Helical" evidence="1">
    <location>
        <begin position="168"/>
        <end position="187"/>
    </location>
</feature>
<proteinExistence type="predicted"/>
<dbReference type="InterPro" id="IPR045393">
    <property type="entry name" value="DUF6518"/>
</dbReference>
<feature type="transmembrane region" description="Helical" evidence="1">
    <location>
        <begin position="79"/>
        <end position="100"/>
    </location>
</feature>
<protein>
    <submittedName>
        <fullName evidence="2">Uncharacterized protein</fullName>
    </submittedName>
</protein>
<keyword evidence="3" id="KW-1185">Reference proteome</keyword>
<keyword evidence="1" id="KW-1133">Transmembrane helix</keyword>
<feature type="transmembrane region" description="Helical" evidence="1">
    <location>
        <begin position="112"/>
        <end position="130"/>
    </location>
</feature>
<feature type="transmembrane region" description="Helical" evidence="1">
    <location>
        <begin position="194"/>
        <end position="215"/>
    </location>
</feature>
<evidence type="ECO:0000256" key="1">
    <source>
        <dbReference type="SAM" id="Phobius"/>
    </source>
</evidence>
<organism evidence="2 3">
    <name type="scientific">Actinopolyspora mzabensis</name>
    <dbReference type="NCBI Taxonomy" id="995066"/>
    <lineage>
        <taxon>Bacteria</taxon>
        <taxon>Bacillati</taxon>
        <taxon>Actinomycetota</taxon>
        <taxon>Actinomycetes</taxon>
        <taxon>Actinopolysporales</taxon>
        <taxon>Actinopolysporaceae</taxon>
        <taxon>Actinopolyspora</taxon>
    </lineage>
</organism>
<keyword evidence="1" id="KW-0472">Membrane</keyword>
<evidence type="ECO:0000313" key="3">
    <source>
        <dbReference type="Proteomes" id="UP000199213"/>
    </source>
</evidence>
<dbReference type="EMBL" id="FNFM01000005">
    <property type="protein sequence ID" value="SDK17319.1"/>
    <property type="molecule type" value="Genomic_DNA"/>
</dbReference>
<reference evidence="3" key="1">
    <citation type="submission" date="2016-10" db="EMBL/GenBank/DDBJ databases">
        <authorList>
            <person name="Varghese N."/>
            <person name="Submissions S."/>
        </authorList>
    </citation>
    <scope>NUCLEOTIDE SEQUENCE [LARGE SCALE GENOMIC DNA]</scope>
    <source>
        <strain evidence="3">DSM 45460</strain>
    </source>
</reference>
<feature type="transmembrane region" description="Helical" evidence="1">
    <location>
        <begin position="137"/>
        <end position="156"/>
    </location>
</feature>
<gene>
    <name evidence="2" type="ORF">SAMN04487820_10578</name>
</gene>
<name>A0A1G8ZQE2_ACTMZ</name>
<evidence type="ECO:0000313" key="2">
    <source>
        <dbReference type="EMBL" id="SDK17319.1"/>
    </source>
</evidence>
<feature type="transmembrane region" description="Helical" evidence="1">
    <location>
        <begin position="49"/>
        <end position="67"/>
    </location>
</feature>
<accession>A0A1G8ZQE2</accession>
<keyword evidence="1" id="KW-0812">Transmembrane</keyword>
<dbReference type="Pfam" id="PF20128">
    <property type="entry name" value="DUF6518"/>
    <property type="match status" value="1"/>
</dbReference>
<dbReference type="Proteomes" id="UP000199213">
    <property type="component" value="Unassembled WGS sequence"/>
</dbReference>